<dbReference type="AlphaFoldDB" id="A0A382N4T2"/>
<organism evidence="1">
    <name type="scientific">marine metagenome</name>
    <dbReference type="NCBI Taxonomy" id="408172"/>
    <lineage>
        <taxon>unclassified sequences</taxon>
        <taxon>metagenomes</taxon>
        <taxon>ecological metagenomes</taxon>
    </lineage>
</organism>
<gene>
    <name evidence="1" type="ORF">METZ01_LOCUS308940</name>
</gene>
<name>A0A382N4T2_9ZZZZ</name>
<proteinExistence type="predicted"/>
<dbReference type="EMBL" id="UINC01097954">
    <property type="protein sequence ID" value="SVC56086.1"/>
    <property type="molecule type" value="Genomic_DNA"/>
</dbReference>
<sequence length="323" mass="36603">QPVAAAAAMNERGGISAVFQSSYNEFPLPYALINTDVFFSFSRKAPFVEIKQGSRIDYNVCIGNLAQSRNKFLNEDADKLRKQLQNSGAEKIISYFDQDSNDDPRWGTGHSVLRESYQYLLRKVLGKKWLGLVIKPKKPKYIRKVLGGVNSLLDQALATGRCFIFENHDNFSPKNFENPPAQSAMASDIAIQEDMVAGTAGVEATLTGTPTLMMDRYGFKNSQFYKLGVGKVVFNNWENLWENLEKHWNKEPIDGFGDWSQILDDIDPFRDENASARLTKFLYWLTEGFNKGLSKTETLENAVGLYASEWGEDKVFRYNNPRA</sequence>
<protein>
    <submittedName>
        <fullName evidence="1">Uncharacterized protein</fullName>
    </submittedName>
</protein>
<accession>A0A382N4T2</accession>
<reference evidence="1" key="1">
    <citation type="submission" date="2018-05" db="EMBL/GenBank/DDBJ databases">
        <authorList>
            <person name="Lanie J.A."/>
            <person name="Ng W.-L."/>
            <person name="Kazmierczak K.M."/>
            <person name="Andrzejewski T.M."/>
            <person name="Davidsen T.M."/>
            <person name="Wayne K.J."/>
            <person name="Tettelin H."/>
            <person name="Glass J.I."/>
            <person name="Rusch D."/>
            <person name="Podicherti R."/>
            <person name="Tsui H.-C.T."/>
            <person name="Winkler M.E."/>
        </authorList>
    </citation>
    <scope>NUCLEOTIDE SEQUENCE</scope>
</reference>
<feature type="non-terminal residue" evidence="1">
    <location>
        <position position="1"/>
    </location>
</feature>
<evidence type="ECO:0000313" key="1">
    <source>
        <dbReference type="EMBL" id="SVC56086.1"/>
    </source>
</evidence>